<evidence type="ECO:0000313" key="6">
    <source>
        <dbReference type="Proteomes" id="UP001165092"/>
    </source>
</evidence>
<dbReference type="InterPro" id="IPR009057">
    <property type="entry name" value="Homeodomain-like_sf"/>
</dbReference>
<protein>
    <recommendedName>
        <fullName evidence="4">HTH tetR-type domain-containing protein</fullName>
    </recommendedName>
</protein>
<dbReference type="Pfam" id="PF00440">
    <property type="entry name" value="TetR_N"/>
    <property type="match status" value="1"/>
</dbReference>
<dbReference type="Proteomes" id="UP001165092">
    <property type="component" value="Unassembled WGS sequence"/>
</dbReference>
<evidence type="ECO:0000256" key="1">
    <source>
        <dbReference type="ARBA" id="ARBA00023125"/>
    </source>
</evidence>
<dbReference type="GO" id="GO:0003677">
    <property type="term" value="F:DNA binding"/>
    <property type="evidence" value="ECO:0007669"/>
    <property type="project" value="UniProtKB-UniRule"/>
</dbReference>
<gene>
    <name evidence="5" type="ORF">Nans01_25220</name>
</gene>
<proteinExistence type="predicted"/>
<name>A0A9W6P6Z1_9ACTN</name>
<dbReference type="InterPro" id="IPR001647">
    <property type="entry name" value="HTH_TetR"/>
</dbReference>
<evidence type="ECO:0000256" key="2">
    <source>
        <dbReference type="PROSITE-ProRule" id="PRU00335"/>
    </source>
</evidence>
<reference evidence="5" key="1">
    <citation type="submission" date="2023-02" db="EMBL/GenBank/DDBJ databases">
        <title>Nocardiopsis ansamitocini NBRC 112285.</title>
        <authorList>
            <person name="Ichikawa N."/>
            <person name="Sato H."/>
            <person name="Tonouchi N."/>
        </authorList>
    </citation>
    <scope>NUCLEOTIDE SEQUENCE</scope>
    <source>
        <strain evidence="5">NBRC 112285</strain>
    </source>
</reference>
<feature type="region of interest" description="Disordered" evidence="3">
    <location>
        <begin position="1"/>
        <end position="21"/>
    </location>
</feature>
<dbReference type="SUPFAM" id="SSF46689">
    <property type="entry name" value="Homeodomain-like"/>
    <property type="match status" value="1"/>
</dbReference>
<comment type="caution">
    <text evidence="5">The sequence shown here is derived from an EMBL/GenBank/DDBJ whole genome shotgun (WGS) entry which is preliminary data.</text>
</comment>
<organism evidence="5 6">
    <name type="scientific">Nocardiopsis ansamitocini</name>
    <dbReference type="NCBI Taxonomy" id="1670832"/>
    <lineage>
        <taxon>Bacteria</taxon>
        <taxon>Bacillati</taxon>
        <taxon>Actinomycetota</taxon>
        <taxon>Actinomycetes</taxon>
        <taxon>Streptosporangiales</taxon>
        <taxon>Nocardiopsidaceae</taxon>
        <taxon>Nocardiopsis</taxon>
    </lineage>
</organism>
<dbReference type="PROSITE" id="PS50977">
    <property type="entry name" value="HTH_TETR_2"/>
    <property type="match status" value="1"/>
</dbReference>
<evidence type="ECO:0000313" key="5">
    <source>
        <dbReference type="EMBL" id="GLU48171.1"/>
    </source>
</evidence>
<feature type="domain" description="HTH tetR-type" evidence="4">
    <location>
        <begin position="21"/>
        <end position="79"/>
    </location>
</feature>
<sequence>MKGMRGQPIRAGTRGQRSDACRNHEQIIRAATELLAASPGAGMDELTAATGLGRTTVYRHFHAREQLVAEVYATAFSGTQRLVAEAGLQTCPQDELLDRAVAVAMRAVQIYPVLVNGPGLNQDTVTGSAESGYGACLDELAGPMARAQEAGLLDPALPPRWLAGVLLNDCVGAVLFSAELRDSRLGPAELVRLAFARAWAAPI</sequence>
<accession>A0A9W6P6Z1</accession>
<evidence type="ECO:0000256" key="3">
    <source>
        <dbReference type="SAM" id="MobiDB-lite"/>
    </source>
</evidence>
<feature type="DNA-binding region" description="H-T-H motif" evidence="2">
    <location>
        <begin position="42"/>
        <end position="61"/>
    </location>
</feature>
<keyword evidence="1 2" id="KW-0238">DNA-binding</keyword>
<keyword evidence="6" id="KW-1185">Reference proteome</keyword>
<evidence type="ECO:0000259" key="4">
    <source>
        <dbReference type="PROSITE" id="PS50977"/>
    </source>
</evidence>
<dbReference type="Gene3D" id="1.10.357.10">
    <property type="entry name" value="Tetracycline Repressor, domain 2"/>
    <property type="match status" value="1"/>
</dbReference>
<dbReference type="AlphaFoldDB" id="A0A9W6P6Z1"/>
<dbReference type="EMBL" id="BSQG01000004">
    <property type="protein sequence ID" value="GLU48171.1"/>
    <property type="molecule type" value="Genomic_DNA"/>
</dbReference>